<gene>
    <name evidence="2" type="ORF">DS745_12755</name>
</gene>
<dbReference type="Proteomes" id="UP000290649">
    <property type="component" value="Unassembled WGS sequence"/>
</dbReference>
<sequence length="55" mass="6331">MKKNTKDHSSFGGHYQDPFQSPRANPKHSYAQVNGETEVSLHNYVLRVQAKKRAF</sequence>
<dbReference type="AlphaFoldDB" id="A0A4Q0VTN1"/>
<dbReference type="RefSeq" id="WP_129078611.1">
    <property type="nucleotide sequence ID" value="NZ_QOUX01000039.1"/>
</dbReference>
<organism evidence="2 3">
    <name type="scientific">Anaerobacillus alkaliphilus</name>
    <dbReference type="NCBI Taxonomy" id="1548597"/>
    <lineage>
        <taxon>Bacteria</taxon>
        <taxon>Bacillati</taxon>
        <taxon>Bacillota</taxon>
        <taxon>Bacilli</taxon>
        <taxon>Bacillales</taxon>
        <taxon>Bacillaceae</taxon>
        <taxon>Anaerobacillus</taxon>
    </lineage>
</organism>
<proteinExistence type="predicted"/>
<dbReference type="EMBL" id="QOUX01000039">
    <property type="protein sequence ID" value="RXJ00393.1"/>
    <property type="molecule type" value="Genomic_DNA"/>
</dbReference>
<evidence type="ECO:0000313" key="2">
    <source>
        <dbReference type="EMBL" id="RXJ00393.1"/>
    </source>
</evidence>
<dbReference type="Pfam" id="PF14139">
    <property type="entry name" value="YpzG"/>
    <property type="match status" value="1"/>
</dbReference>
<dbReference type="OrthoDB" id="2691863at2"/>
<dbReference type="InterPro" id="IPR025413">
    <property type="entry name" value="YpzG-like"/>
</dbReference>
<keyword evidence="3" id="KW-1185">Reference proteome</keyword>
<reference evidence="2 3" key="1">
    <citation type="journal article" date="2019" name="Int. J. Syst. Evol. Microbiol.">
        <title>Anaerobacillus alkaliphilus sp. nov., a novel alkaliphilic and moderately halophilic bacterium.</title>
        <authorList>
            <person name="Borsodi A.K."/>
            <person name="Aszalos J.M."/>
            <person name="Bihari P."/>
            <person name="Nagy I."/>
            <person name="Schumann P."/>
            <person name="Sproer C."/>
            <person name="Kovacs A.L."/>
            <person name="Boka K."/>
            <person name="Dobosy P."/>
            <person name="Ovari M."/>
            <person name="Szili-Kovacs T."/>
            <person name="Toth E."/>
        </authorList>
    </citation>
    <scope>NUCLEOTIDE SEQUENCE [LARGE SCALE GENOMIC DNA]</scope>
    <source>
        <strain evidence="2 3">B16-10</strain>
    </source>
</reference>
<name>A0A4Q0VTN1_9BACI</name>
<protein>
    <submittedName>
        <fullName evidence="2">YpzG family protein</fullName>
    </submittedName>
</protein>
<feature type="region of interest" description="Disordered" evidence="1">
    <location>
        <begin position="1"/>
        <end position="32"/>
    </location>
</feature>
<evidence type="ECO:0000313" key="3">
    <source>
        <dbReference type="Proteomes" id="UP000290649"/>
    </source>
</evidence>
<accession>A0A4Q0VTN1</accession>
<comment type="caution">
    <text evidence="2">The sequence shown here is derived from an EMBL/GenBank/DDBJ whole genome shotgun (WGS) entry which is preliminary data.</text>
</comment>
<evidence type="ECO:0000256" key="1">
    <source>
        <dbReference type="SAM" id="MobiDB-lite"/>
    </source>
</evidence>